<dbReference type="GO" id="GO:0008146">
    <property type="term" value="F:sulfotransferase activity"/>
    <property type="evidence" value="ECO:0007669"/>
    <property type="project" value="InterPro"/>
</dbReference>
<keyword evidence="1" id="KW-0808">Transferase</keyword>
<dbReference type="Pfam" id="PF03567">
    <property type="entry name" value="Sulfotransfer_2"/>
    <property type="match status" value="1"/>
</dbReference>
<keyword evidence="2" id="KW-1185">Reference proteome</keyword>
<evidence type="ECO:0000313" key="2">
    <source>
        <dbReference type="Proteomes" id="UP000305888"/>
    </source>
</evidence>
<organism evidence="1 2">
    <name type="scientific">Paroceanicella profunda</name>
    <dbReference type="NCBI Taxonomy" id="2579971"/>
    <lineage>
        <taxon>Bacteria</taxon>
        <taxon>Pseudomonadati</taxon>
        <taxon>Pseudomonadota</taxon>
        <taxon>Alphaproteobacteria</taxon>
        <taxon>Rhodobacterales</taxon>
        <taxon>Paracoccaceae</taxon>
        <taxon>Paroceanicella</taxon>
    </lineage>
</organism>
<name>A0A5B8FYM8_9RHOB</name>
<dbReference type="InterPro" id="IPR027417">
    <property type="entry name" value="P-loop_NTPase"/>
</dbReference>
<protein>
    <submittedName>
        <fullName evidence="1">Sulfotransferase family protein</fullName>
    </submittedName>
</protein>
<dbReference type="Proteomes" id="UP000305888">
    <property type="component" value="Chromosome"/>
</dbReference>
<accession>A0A5B8FYM8</accession>
<dbReference type="AlphaFoldDB" id="A0A5B8FYM8"/>
<sequence length="198" mass="22344">MLISVRHRTAYLAMPKTGSTSVETVLRGQCEFRVGGQPKFKHMNFARYEKFFEQMLESYNISDVESVCLFREPIDWLMSWYRYRSRDELAGTGRGTQGMSFEEFIDGILVGGQVKMANVGSQAAFVRAADGSVGVDHVFRYENFEAFRAFLCARFGTELAFPRLNSSPRAPAELSAALRARLEDALSADLAIYHDIAR</sequence>
<evidence type="ECO:0000313" key="1">
    <source>
        <dbReference type="EMBL" id="QDL92480.1"/>
    </source>
</evidence>
<dbReference type="InterPro" id="IPR005331">
    <property type="entry name" value="Sulfotransferase"/>
</dbReference>
<proteinExistence type="predicted"/>
<gene>
    <name evidence="1" type="ORF">FDP22_12230</name>
</gene>
<dbReference type="KEGG" id="ppru:FDP22_12230"/>
<dbReference type="OrthoDB" id="7687351at2"/>
<reference evidence="1 2" key="1">
    <citation type="submission" date="2019-06" db="EMBL/GenBank/DDBJ databases">
        <title>Genome sequence of Rhodobacteraceae bacterium D4M1.</title>
        <authorList>
            <person name="Cao J."/>
        </authorList>
    </citation>
    <scope>NUCLEOTIDE SEQUENCE [LARGE SCALE GENOMIC DNA]</scope>
    <source>
        <strain evidence="1 2">D4M1</strain>
    </source>
</reference>
<dbReference type="GO" id="GO:0016020">
    <property type="term" value="C:membrane"/>
    <property type="evidence" value="ECO:0007669"/>
    <property type="project" value="InterPro"/>
</dbReference>
<dbReference type="Gene3D" id="3.40.50.300">
    <property type="entry name" value="P-loop containing nucleotide triphosphate hydrolases"/>
    <property type="match status" value="1"/>
</dbReference>
<dbReference type="SUPFAM" id="SSF52540">
    <property type="entry name" value="P-loop containing nucleoside triphosphate hydrolases"/>
    <property type="match status" value="1"/>
</dbReference>
<dbReference type="RefSeq" id="WP_138578920.1">
    <property type="nucleotide sequence ID" value="NZ_CP040818.1"/>
</dbReference>
<dbReference type="EMBL" id="CP040818">
    <property type="protein sequence ID" value="QDL92480.1"/>
    <property type="molecule type" value="Genomic_DNA"/>
</dbReference>